<dbReference type="EMBL" id="JBBCAQ010000014">
    <property type="protein sequence ID" value="KAK7598098.1"/>
    <property type="molecule type" value="Genomic_DNA"/>
</dbReference>
<dbReference type="Proteomes" id="UP001367676">
    <property type="component" value="Unassembled WGS sequence"/>
</dbReference>
<comment type="caution">
    <text evidence="2">The sequence shown here is derived from an EMBL/GenBank/DDBJ whole genome shotgun (WGS) entry which is preliminary data.</text>
</comment>
<feature type="compositionally biased region" description="Acidic residues" evidence="1">
    <location>
        <begin position="195"/>
        <end position="219"/>
    </location>
</feature>
<feature type="compositionally biased region" description="Basic and acidic residues" evidence="1">
    <location>
        <begin position="294"/>
        <end position="318"/>
    </location>
</feature>
<protein>
    <submittedName>
        <fullName evidence="2">Uncharacterized protein</fullName>
    </submittedName>
</protein>
<gene>
    <name evidence="2" type="ORF">V9T40_006333</name>
</gene>
<accession>A0AAN9Y7B0</accession>
<feature type="compositionally biased region" description="Acidic residues" evidence="1">
    <location>
        <begin position="271"/>
        <end position="293"/>
    </location>
</feature>
<organism evidence="2 3">
    <name type="scientific">Parthenolecanium corni</name>
    <dbReference type="NCBI Taxonomy" id="536013"/>
    <lineage>
        <taxon>Eukaryota</taxon>
        <taxon>Metazoa</taxon>
        <taxon>Ecdysozoa</taxon>
        <taxon>Arthropoda</taxon>
        <taxon>Hexapoda</taxon>
        <taxon>Insecta</taxon>
        <taxon>Pterygota</taxon>
        <taxon>Neoptera</taxon>
        <taxon>Paraneoptera</taxon>
        <taxon>Hemiptera</taxon>
        <taxon>Sternorrhyncha</taxon>
        <taxon>Coccoidea</taxon>
        <taxon>Coccidae</taxon>
        <taxon>Parthenolecanium</taxon>
    </lineage>
</organism>
<reference evidence="2 3" key="1">
    <citation type="submission" date="2024-03" db="EMBL/GenBank/DDBJ databases">
        <title>Adaptation during the transition from Ophiocordyceps entomopathogen to insect associate is accompanied by gene loss and intensified selection.</title>
        <authorList>
            <person name="Ward C.M."/>
            <person name="Onetto C.A."/>
            <person name="Borneman A.R."/>
        </authorList>
    </citation>
    <scope>NUCLEOTIDE SEQUENCE [LARGE SCALE GENOMIC DNA]</scope>
    <source>
        <strain evidence="2">AWRI1</strain>
        <tissue evidence="2">Single Adult Female</tissue>
    </source>
</reference>
<sequence length="344" mass="38838">MKLTSHVNVNVGVDQGGSFEKQNPIQKHDIQIGDDSLMHIKIDIGISPNMFGTLESGQSLKNTTTENPETIKENLIRETRPETQSELVKELSETRSDVNEPRGKVKQDQLAEELKANKAERQNEDLGAAKDIPRSVTEGKELSEAKNEESKPLNQVEQEQLADNFNGSQTVSKSDDKTRQTKAVEMSQEKQKEELTEDDGFDDWDENEEVLLPAEDVDFNGEKKVEKIIHTEGVTGGKKLSEATEPEDKTRQAEEIPQEEGELIQDAGLQDWDDDEIEETAAGEEEDSDTEQQAEEKVAEIEKESKTDEDKEHERVEQDQIEEINDAAWDDFEGLDDEEDPQDE</sequence>
<dbReference type="AlphaFoldDB" id="A0AAN9Y7B0"/>
<name>A0AAN9Y7B0_9HEMI</name>
<feature type="region of interest" description="Disordered" evidence="1">
    <location>
        <begin position="78"/>
        <end position="344"/>
    </location>
</feature>
<evidence type="ECO:0000256" key="1">
    <source>
        <dbReference type="SAM" id="MobiDB-lite"/>
    </source>
</evidence>
<evidence type="ECO:0000313" key="3">
    <source>
        <dbReference type="Proteomes" id="UP001367676"/>
    </source>
</evidence>
<feature type="compositionally biased region" description="Basic and acidic residues" evidence="1">
    <location>
        <begin position="78"/>
        <end position="151"/>
    </location>
</feature>
<feature type="compositionally biased region" description="Acidic residues" evidence="1">
    <location>
        <begin position="319"/>
        <end position="344"/>
    </location>
</feature>
<feature type="compositionally biased region" description="Polar residues" evidence="1">
    <location>
        <begin position="152"/>
        <end position="172"/>
    </location>
</feature>
<feature type="compositionally biased region" description="Basic and acidic residues" evidence="1">
    <location>
        <begin position="239"/>
        <end position="254"/>
    </location>
</feature>
<proteinExistence type="predicted"/>
<feature type="compositionally biased region" description="Basic and acidic residues" evidence="1">
    <location>
        <begin position="220"/>
        <end position="230"/>
    </location>
</feature>
<keyword evidence="3" id="KW-1185">Reference proteome</keyword>
<evidence type="ECO:0000313" key="2">
    <source>
        <dbReference type="EMBL" id="KAK7598098.1"/>
    </source>
</evidence>